<reference evidence="1 2" key="1">
    <citation type="submission" date="2021-12" db="EMBL/GenBank/DDBJ databases">
        <title>Mucilaginibacter roseus genome.</title>
        <authorList>
            <person name="Ferreira J.R."/>
            <person name="Newman J.D."/>
        </authorList>
    </citation>
    <scope>NUCLEOTIDE SEQUENCE [LARGE SCALE GENOMIC DNA]</scope>
    <source>
        <strain evidence="1 2">LMG 28454</strain>
    </source>
</reference>
<organism evidence="1 2">
    <name type="scientific">Mucilaginibacter roseus</name>
    <dbReference type="NCBI Taxonomy" id="1528868"/>
    <lineage>
        <taxon>Bacteria</taxon>
        <taxon>Pseudomonadati</taxon>
        <taxon>Bacteroidota</taxon>
        <taxon>Sphingobacteriia</taxon>
        <taxon>Sphingobacteriales</taxon>
        <taxon>Sphingobacteriaceae</taxon>
        <taxon>Mucilaginibacter</taxon>
    </lineage>
</organism>
<proteinExistence type="predicted"/>
<protein>
    <submittedName>
        <fullName evidence="1">DUF5677 domain-containing protein</fullName>
    </submittedName>
</protein>
<sequence>MDQPFMIEKLIAKAIEEAKAEFKGTPEEFKAHYESKIPEMVKSAATVVLDEVFKYCIGNKSDLKNWERKIHRKIKKQYKFGLKLFTAFIELNNQISSSTYNKFYQQFEDYNDQLKLDTLIANHARACQIASEVRVLIANGFADGAHSRWRTLHEICVTFLFLYDHDYETVQMYCDYEIIEKWKKAKEYRATYEKLNAEPIEETDWLALDEERARLLAKYGKDFGDSYGWFINHMPKGRRNFKELEKIAGQDHFRAVYGWANENVHAGVSGIRDRLGLREQEQHFFF</sequence>
<dbReference type="Proteomes" id="UP001199919">
    <property type="component" value="Unassembled WGS sequence"/>
</dbReference>
<evidence type="ECO:0000313" key="2">
    <source>
        <dbReference type="Proteomes" id="UP001199919"/>
    </source>
</evidence>
<dbReference type="RefSeq" id="WP_232175251.1">
    <property type="nucleotide sequence ID" value="NZ_JAJPWV010000001.1"/>
</dbReference>
<name>A0ABS8TYB9_9SPHI</name>
<dbReference type="Pfam" id="PF18928">
    <property type="entry name" value="DUF5677"/>
    <property type="match status" value="1"/>
</dbReference>
<comment type="caution">
    <text evidence="1">The sequence shown here is derived from an EMBL/GenBank/DDBJ whole genome shotgun (WGS) entry which is preliminary data.</text>
</comment>
<gene>
    <name evidence="1" type="ORF">LT679_02050</name>
</gene>
<keyword evidence="2" id="KW-1185">Reference proteome</keyword>
<dbReference type="InterPro" id="IPR043733">
    <property type="entry name" value="DUF5677"/>
</dbReference>
<dbReference type="EMBL" id="JAJPWV010000001">
    <property type="protein sequence ID" value="MCD8739372.1"/>
    <property type="molecule type" value="Genomic_DNA"/>
</dbReference>
<evidence type="ECO:0000313" key="1">
    <source>
        <dbReference type="EMBL" id="MCD8739372.1"/>
    </source>
</evidence>
<accession>A0ABS8TYB9</accession>